<dbReference type="SUPFAM" id="SSF53850">
    <property type="entry name" value="Periplasmic binding protein-like II"/>
    <property type="match status" value="1"/>
</dbReference>
<dbReference type="CDD" id="cd01002">
    <property type="entry name" value="PBP2_Ehub_like"/>
    <property type="match status" value="1"/>
</dbReference>
<keyword evidence="1 5" id="KW-0732">Signal</keyword>
<evidence type="ECO:0000256" key="3">
    <source>
        <dbReference type="ARBA" id="ARBA00023288"/>
    </source>
</evidence>
<keyword evidence="8" id="KW-1185">Reference proteome</keyword>
<dbReference type="STRING" id="930131.SAMN05216389_10445"/>
<organism evidence="7 8">
    <name type="scientific">Oceanobacillus limi</name>
    <dbReference type="NCBI Taxonomy" id="930131"/>
    <lineage>
        <taxon>Bacteria</taxon>
        <taxon>Bacillati</taxon>
        <taxon>Bacillota</taxon>
        <taxon>Bacilli</taxon>
        <taxon>Bacillales</taxon>
        <taxon>Bacillaceae</taxon>
        <taxon>Oceanobacillus</taxon>
    </lineage>
</organism>
<proteinExistence type="predicted"/>
<dbReference type="PANTHER" id="PTHR35936">
    <property type="entry name" value="MEMBRANE-BOUND LYTIC MUREIN TRANSGLYCOSYLASE F"/>
    <property type="match status" value="1"/>
</dbReference>
<dbReference type="AlphaFoldDB" id="A0A1I0AV91"/>
<dbReference type="EMBL" id="FOHE01000004">
    <property type="protein sequence ID" value="SES98116.1"/>
    <property type="molecule type" value="Genomic_DNA"/>
</dbReference>
<keyword evidence="2" id="KW-0564">Palmitate</keyword>
<evidence type="ECO:0000256" key="5">
    <source>
        <dbReference type="SAM" id="SignalP"/>
    </source>
</evidence>
<dbReference type="NCBIfam" id="TIGR02995">
    <property type="entry name" value="ectoine_ehuB"/>
    <property type="match status" value="1"/>
</dbReference>
<dbReference type="InterPro" id="IPR001638">
    <property type="entry name" value="Solute-binding_3/MltF_N"/>
</dbReference>
<dbReference type="Pfam" id="PF00497">
    <property type="entry name" value="SBP_bac_3"/>
    <property type="match status" value="1"/>
</dbReference>
<evidence type="ECO:0000256" key="4">
    <source>
        <dbReference type="SAM" id="MobiDB-lite"/>
    </source>
</evidence>
<dbReference type="GO" id="GO:0033294">
    <property type="term" value="F:ectoine binding"/>
    <property type="evidence" value="ECO:0007669"/>
    <property type="project" value="InterPro"/>
</dbReference>
<gene>
    <name evidence="7" type="ORF">SAMN05216389_10445</name>
</gene>
<evidence type="ECO:0000313" key="7">
    <source>
        <dbReference type="EMBL" id="SES98116.1"/>
    </source>
</evidence>
<dbReference type="PROSITE" id="PS51257">
    <property type="entry name" value="PROKAR_LIPOPROTEIN"/>
    <property type="match status" value="1"/>
</dbReference>
<keyword evidence="3" id="KW-0449">Lipoprotein</keyword>
<evidence type="ECO:0000313" key="8">
    <source>
        <dbReference type="Proteomes" id="UP000198618"/>
    </source>
</evidence>
<dbReference type="RefSeq" id="WP_090867802.1">
    <property type="nucleotide sequence ID" value="NZ_FOHE01000004.1"/>
</dbReference>
<reference evidence="7 8" key="1">
    <citation type="submission" date="2016-10" db="EMBL/GenBank/DDBJ databases">
        <authorList>
            <person name="de Groot N.N."/>
        </authorList>
    </citation>
    <scope>NUCLEOTIDE SEQUENCE [LARGE SCALE GENOMIC DNA]</scope>
    <source>
        <strain evidence="7 8">IBRC-M 10780</strain>
    </source>
</reference>
<feature type="region of interest" description="Disordered" evidence="4">
    <location>
        <begin position="26"/>
        <end position="45"/>
    </location>
</feature>
<feature type="domain" description="Solute-binding protein family 3/N-terminal" evidence="6">
    <location>
        <begin position="57"/>
        <end position="286"/>
    </location>
</feature>
<dbReference type="OrthoDB" id="115856at2"/>
<dbReference type="SMART" id="SM00062">
    <property type="entry name" value="PBPb"/>
    <property type="match status" value="1"/>
</dbReference>
<name>A0A1I0AV91_9BACI</name>
<evidence type="ECO:0000256" key="2">
    <source>
        <dbReference type="ARBA" id="ARBA00023139"/>
    </source>
</evidence>
<sequence>MKKLLIASIFVFSIILLAACGDDASGDGDSGNTSGDNGDSEQSGDDSLLAQLQEEGKVTIGFANEKPYAYEEDGELKGAAYDIAEAVFAELGIEELDAQLSEFGQLIPGLNAGKFDVITAGMAINPDRCEQVDFGDPEMMYGEGLVVQKGNPLDLHSYSDIAEADATVSIMSGATENEYVKTEGVDAGQIQAAADIPATFSAVSSGRADATTATEMTLRMALETSGDDLEFVEDFEQPDIEGIPSYGAAAFHKDSDELREAYNEKLAELKEDGTIVELMEQNGFLNNEVPEEITTEGVCSGDQY</sequence>
<feature type="signal peptide" evidence="5">
    <location>
        <begin position="1"/>
        <end position="18"/>
    </location>
</feature>
<evidence type="ECO:0000256" key="1">
    <source>
        <dbReference type="ARBA" id="ARBA00022729"/>
    </source>
</evidence>
<dbReference type="Gene3D" id="3.40.190.10">
    <property type="entry name" value="Periplasmic binding protein-like II"/>
    <property type="match status" value="2"/>
</dbReference>
<feature type="chain" id="PRO_5039009798" evidence="5">
    <location>
        <begin position="19"/>
        <end position="304"/>
    </location>
</feature>
<accession>A0A1I0AV91</accession>
<dbReference type="GO" id="GO:0051470">
    <property type="term" value="P:ectoine transmembrane transport"/>
    <property type="evidence" value="ECO:0007669"/>
    <property type="project" value="InterPro"/>
</dbReference>
<dbReference type="InterPro" id="IPR014337">
    <property type="entry name" value="Ectoine_EhuB"/>
</dbReference>
<dbReference type="PANTHER" id="PTHR35936:SF17">
    <property type="entry name" value="ARGININE-BINDING EXTRACELLULAR PROTEIN ARTP"/>
    <property type="match status" value="1"/>
</dbReference>
<dbReference type="Proteomes" id="UP000198618">
    <property type="component" value="Unassembled WGS sequence"/>
</dbReference>
<evidence type="ECO:0000259" key="6">
    <source>
        <dbReference type="SMART" id="SM00062"/>
    </source>
</evidence>
<protein>
    <submittedName>
        <fullName evidence="7">Amino acid ABC transporter substrate-binding protein, PAAT family</fullName>
    </submittedName>
</protein>